<protein>
    <submittedName>
        <fullName evidence="1">Uncharacterized protein</fullName>
    </submittedName>
</protein>
<keyword evidence="2" id="KW-1185">Reference proteome</keyword>
<comment type="caution">
    <text evidence="1">The sequence shown here is derived from an EMBL/GenBank/DDBJ whole genome shotgun (WGS) entry which is preliminary data.</text>
</comment>
<organism evidence="1 2">
    <name type="scientific">Panicum virgatum</name>
    <name type="common">Blackwell switchgrass</name>
    <dbReference type="NCBI Taxonomy" id="38727"/>
    <lineage>
        <taxon>Eukaryota</taxon>
        <taxon>Viridiplantae</taxon>
        <taxon>Streptophyta</taxon>
        <taxon>Embryophyta</taxon>
        <taxon>Tracheophyta</taxon>
        <taxon>Spermatophyta</taxon>
        <taxon>Magnoliopsida</taxon>
        <taxon>Liliopsida</taxon>
        <taxon>Poales</taxon>
        <taxon>Poaceae</taxon>
        <taxon>PACMAD clade</taxon>
        <taxon>Panicoideae</taxon>
        <taxon>Panicodae</taxon>
        <taxon>Paniceae</taxon>
        <taxon>Panicinae</taxon>
        <taxon>Panicum</taxon>
        <taxon>Panicum sect. Hiantes</taxon>
    </lineage>
</organism>
<dbReference type="AlphaFoldDB" id="A0A8T0MST9"/>
<name>A0A8T0MST9_PANVG</name>
<proteinExistence type="predicted"/>
<evidence type="ECO:0000313" key="1">
    <source>
        <dbReference type="EMBL" id="KAG2539788.1"/>
    </source>
</evidence>
<reference evidence="1" key="1">
    <citation type="submission" date="2020-05" db="EMBL/GenBank/DDBJ databases">
        <title>WGS assembly of Panicum virgatum.</title>
        <authorList>
            <person name="Lovell J.T."/>
            <person name="Jenkins J."/>
            <person name="Shu S."/>
            <person name="Juenger T.E."/>
            <person name="Schmutz J."/>
        </authorList>
    </citation>
    <scope>NUCLEOTIDE SEQUENCE</scope>
    <source>
        <strain evidence="1">AP13</strain>
    </source>
</reference>
<accession>A0A8T0MST9</accession>
<dbReference type="EMBL" id="CM029054">
    <property type="protein sequence ID" value="KAG2539788.1"/>
    <property type="molecule type" value="Genomic_DNA"/>
</dbReference>
<dbReference type="Proteomes" id="UP000823388">
    <property type="component" value="Chromosome 9N"/>
</dbReference>
<sequence length="169" mass="18383">MFGGGVRFCRRSVSPLRLVFPGNAGDAEVTAAQRNNFSQPLPFSDGDLLRRQLRCWGDLSRSRGPAHRRLLQVMMLLTLLISRKMIFGENLSFARVAGGGIEGCVVGTGVDRCAWEAVYSADSPRSKPSSAASTLWRLALVPDDDWEAALAAVTNGSLKADEQDLWTSL</sequence>
<gene>
    <name evidence="1" type="ORF">PVAP13_9NG494928</name>
</gene>
<evidence type="ECO:0000313" key="2">
    <source>
        <dbReference type="Proteomes" id="UP000823388"/>
    </source>
</evidence>